<proteinExistence type="predicted"/>
<protein>
    <submittedName>
        <fullName evidence="1">Uncharacterized protein</fullName>
    </submittedName>
</protein>
<name>A0ABN2J4X7_9ACTN</name>
<keyword evidence="2" id="KW-1185">Reference proteome</keyword>
<dbReference type="EMBL" id="BAAANY010000042">
    <property type="protein sequence ID" value="GAA1717998.1"/>
    <property type="molecule type" value="Genomic_DNA"/>
</dbReference>
<evidence type="ECO:0000313" key="2">
    <source>
        <dbReference type="Proteomes" id="UP001500618"/>
    </source>
</evidence>
<comment type="caution">
    <text evidence="1">The sequence shown here is derived from an EMBL/GenBank/DDBJ whole genome shotgun (WGS) entry which is preliminary data.</text>
</comment>
<organism evidence="1 2">
    <name type="scientific">Fodinicola feengrottensis</name>
    <dbReference type="NCBI Taxonomy" id="435914"/>
    <lineage>
        <taxon>Bacteria</taxon>
        <taxon>Bacillati</taxon>
        <taxon>Actinomycetota</taxon>
        <taxon>Actinomycetes</taxon>
        <taxon>Mycobacteriales</taxon>
        <taxon>Fodinicola</taxon>
    </lineage>
</organism>
<dbReference type="Proteomes" id="UP001500618">
    <property type="component" value="Unassembled WGS sequence"/>
</dbReference>
<gene>
    <name evidence="1" type="ORF">GCM10009765_78070</name>
</gene>
<reference evidence="1 2" key="1">
    <citation type="journal article" date="2019" name="Int. J. Syst. Evol. Microbiol.">
        <title>The Global Catalogue of Microorganisms (GCM) 10K type strain sequencing project: providing services to taxonomists for standard genome sequencing and annotation.</title>
        <authorList>
            <consortium name="The Broad Institute Genomics Platform"/>
            <consortium name="The Broad Institute Genome Sequencing Center for Infectious Disease"/>
            <person name="Wu L."/>
            <person name="Ma J."/>
        </authorList>
    </citation>
    <scope>NUCLEOTIDE SEQUENCE [LARGE SCALE GENOMIC DNA]</scope>
    <source>
        <strain evidence="1 2">JCM 14718</strain>
    </source>
</reference>
<sequence length="157" mass="17260">MTAILADARMPALWMARLAPAPYCLGDAATGSPIEPLVAQLVATRPRQRANSWLSLLVERNSVAPERCDIGWVYALLQAAADHRLRVLDVVVTDPEGSRLLCASTPVLTSVPNEPRRWPLVRHAVDVDPATCLSRYRKTSTGQWVVPRGCPAFDEFC</sequence>
<evidence type="ECO:0000313" key="1">
    <source>
        <dbReference type="EMBL" id="GAA1717998.1"/>
    </source>
</evidence>
<accession>A0ABN2J4X7</accession>